<proteinExistence type="predicted"/>
<comment type="caution">
    <text evidence="1">The sequence shown here is derived from an EMBL/GenBank/DDBJ whole genome shotgun (WGS) entry which is preliminary data.</text>
</comment>
<name>A0ACC1PSJ2_9PEZI</name>
<dbReference type="EMBL" id="JAPDGR010000007">
    <property type="protein sequence ID" value="KAJ2999121.1"/>
    <property type="molecule type" value="Genomic_DNA"/>
</dbReference>
<organism evidence="1 2">
    <name type="scientific">Xylaria curta</name>
    <dbReference type="NCBI Taxonomy" id="42375"/>
    <lineage>
        <taxon>Eukaryota</taxon>
        <taxon>Fungi</taxon>
        <taxon>Dikarya</taxon>
        <taxon>Ascomycota</taxon>
        <taxon>Pezizomycotina</taxon>
        <taxon>Sordariomycetes</taxon>
        <taxon>Xylariomycetidae</taxon>
        <taxon>Xylariales</taxon>
        <taxon>Xylariaceae</taxon>
        <taxon>Xylaria</taxon>
    </lineage>
</organism>
<protein>
    <submittedName>
        <fullName evidence="1">Uncharacterized protein</fullName>
    </submittedName>
</protein>
<reference evidence="1" key="1">
    <citation type="submission" date="2022-10" db="EMBL/GenBank/DDBJ databases">
        <title>Genome Sequence of Xylaria curta.</title>
        <authorList>
            <person name="Buettner E."/>
        </authorList>
    </citation>
    <scope>NUCLEOTIDE SEQUENCE</scope>
    <source>
        <strain evidence="1">Babe10</strain>
    </source>
</reference>
<sequence>MGGVVALDFTQYPIPTQAFIDGKYVDCKDPTKHELRSSVNDEVLTSGSSPAWEAMLYPSVGFRDLQWATAEDVDTAVAAAEKGFAAWRSVPNTQKRDIMVKFASLIRENASQITWLEAVLVGKDPMLGRFGINEVAELFTFYGNLIHQFHGQVQTPHDDGTLEYVIRQPFGVVAGITPFNEPLLTFAMKVAPAVAAGNAIALKASEQNPLSTLFLASLTKEAGFPDGVINIFTGGAEAGDALATHMKIRMISFTGSIQVGKLVQQAAARSNLKKVTLELGGKSPVIVFQDADLEKASQMSAAFLALNGQGCLLGTRMYVHEDVAQEMIARMKGIAEYMGASLGSDPLDPSTQTSPLFNHRQKDVVIKYIDEGKKEATLLTGGSAVGEKGCYVQPTIFINPSKSAKVLNEEVFGPVLTIVTFKDEQEALDMANDTEYGLAAYVHTKDLGRALRFTKNLEAGMVSVNSAMAYDRYRPFGGWKQSGQGYENGVAGLEDWSQTKSVLLSI</sequence>
<keyword evidence="2" id="KW-1185">Reference proteome</keyword>
<dbReference type="Proteomes" id="UP001143856">
    <property type="component" value="Unassembled WGS sequence"/>
</dbReference>
<evidence type="ECO:0000313" key="2">
    <source>
        <dbReference type="Proteomes" id="UP001143856"/>
    </source>
</evidence>
<gene>
    <name evidence="1" type="ORF">NUW58_g110</name>
</gene>
<accession>A0ACC1PSJ2</accession>
<evidence type="ECO:0000313" key="1">
    <source>
        <dbReference type="EMBL" id="KAJ2999121.1"/>
    </source>
</evidence>